<sequence length="129" mass="13795">MMSSSELATGSGSGTRRAMCTTNHSDSITASRITAPLARIFAMAISLGRTGITSKCSMVPCSRSRIRAAPVRIIDNMVMTVMSSLMAPNQLLLSCGLKRLRRTRSIGSGAAARVRARNSLTSPVTMDWM</sequence>
<evidence type="ECO:0000256" key="1">
    <source>
        <dbReference type="SAM" id="MobiDB-lite"/>
    </source>
</evidence>
<reference evidence="2" key="1">
    <citation type="submission" date="2016-10" db="EMBL/GenBank/DDBJ databases">
        <title>Sequence of Gallionella enrichment culture.</title>
        <authorList>
            <person name="Poehlein A."/>
            <person name="Muehling M."/>
            <person name="Daniel R."/>
        </authorList>
    </citation>
    <scope>NUCLEOTIDE SEQUENCE</scope>
</reference>
<accession>A0A1J5Q8I9</accession>
<feature type="compositionally biased region" description="Polar residues" evidence="1">
    <location>
        <begin position="1"/>
        <end position="10"/>
    </location>
</feature>
<dbReference type="EMBL" id="MLJW01003342">
    <property type="protein sequence ID" value="OIQ72277.1"/>
    <property type="molecule type" value="Genomic_DNA"/>
</dbReference>
<organism evidence="2">
    <name type="scientific">mine drainage metagenome</name>
    <dbReference type="NCBI Taxonomy" id="410659"/>
    <lineage>
        <taxon>unclassified sequences</taxon>
        <taxon>metagenomes</taxon>
        <taxon>ecological metagenomes</taxon>
    </lineage>
</organism>
<protein>
    <submittedName>
        <fullName evidence="2">Uncharacterized protein</fullName>
    </submittedName>
</protein>
<evidence type="ECO:0000313" key="2">
    <source>
        <dbReference type="EMBL" id="OIQ72277.1"/>
    </source>
</evidence>
<feature type="region of interest" description="Disordered" evidence="1">
    <location>
        <begin position="1"/>
        <end position="22"/>
    </location>
</feature>
<proteinExistence type="predicted"/>
<name>A0A1J5Q8I9_9ZZZZ</name>
<dbReference type="AlphaFoldDB" id="A0A1J5Q8I9"/>
<gene>
    <name evidence="2" type="ORF">GALL_460970</name>
</gene>
<comment type="caution">
    <text evidence="2">The sequence shown here is derived from an EMBL/GenBank/DDBJ whole genome shotgun (WGS) entry which is preliminary data.</text>
</comment>